<reference evidence="1 2" key="1">
    <citation type="journal article" date="2016" name="Sci. Rep.">
        <title>Penicillium arizonense, a new, genome sequenced fungal species, reveals a high chemical diversity in secreted metabolites.</title>
        <authorList>
            <person name="Grijseels S."/>
            <person name="Nielsen J.C."/>
            <person name="Randelovic M."/>
            <person name="Nielsen J."/>
            <person name="Nielsen K.F."/>
            <person name="Workman M."/>
            <person name="Frisvad J.C."/>
        </authorList>
    </citation>
    <scope>NUCLEOTIDE SEQUENCE [LARGE SCALE GENOMIC DNA]</scope>
    <source>
        <strain evidence="1 2">CBS 141311</strain>
    </source>
</reference>
<dbReference type="AlphaFoldDB" id="A0A1F5LG48"/>
<dbReference type="EMBL" id="LXJU01000011">
    <property type="protein sequence ID" value="OGE52097.1"/>
    <property type="molecule type" value="Genomic_DNA"/>
</dbReference>
<dbReference type="HAMAP" id="MF_00775">
    <property type="entry name" value="UPF0311"/>
    <property type="match status" value="1"/>
</dbReference>
<dbReference type="OrthoDB" id="2544694at2759"/>
<dbReference type="RefSeq" id="XP_022487539.1">
    <property type="nucleotide sequence ID" value="XM_022632482.1"/>
</dbReference>
<dbReference type="PANTHER" id="PTHR37315">
    <property type="entry name" value="UPF0311 PROTEIN BLR7842"/>
    <property type="match status" value="1"/>
</dbReference>
<sequence>MNTLSLPPKLTHLFTLRCAVDPPMEVGNGPYGRRRCVPIKSGSVQGKYINGEVVPTGGADFMLVEEDQTTHVNTNYIIKSDDGAFLYIRTEGTRAGPPEVLRALMEGGPVDPSQYWFHLHVKIETGHEKYRWMNNRVIVGRATRAKGEVAYDAYFLENPSEAEEGKNNKSLL</sequence>
<dbReference type="InterPro" id="IPR020915">
    <property type="entry name" value="UPF0311"/>
</dbReference>
<dbReference type="STRING" id="1835702.A0A1F5LG48"/>
<gene>
    <name evidence="1" type="ORF">PENARI_c011G00717</name>
</gene>
<name>A0A1F5LG48_PENAI</name>
<accession>A0A1F5LG48</accession>
<comment type="caution">
    <text evidence="1">The sequence shown here is derived from an EMBL/GenBank/DDBJ whole genome shotgun (WGS) entry which is preliminary data.</text>
</comment>
<evidence type="ECO:0000313" key="1">
    <source>
        <dbReference type="EMBL" id="OGE52097.1"/>
    </source>
</evidence>
<dbReference type="Pfam" id="PF11578">
    <property type="entry name" value="DUF3237"/>
    <property type="match status" value="1"/>
</dbReference>
<organism evidence="1 2">
    <name type="scientific">Penicillium arizonense</name>
    <dbReference type="NCBI Taxonomy" id="1835702"/>
    <lineage>
        <taxon>Eukaryota</taxon>
        <taxon>Fungi</taxon>
        <taxon>Dikarya</taxon>
        <taxon>Ascomycota</taxon>
        <taxon>Pezizomycotina</taxon>
        <taxon>Eurotiomycetes</taxon>
        <taxon>Eurotiomycetidae</taxon>
        <taxon>Eurotiales</taxon>
        <taxon>Aspergillaceae</taxon>
        <taxon>Penicillium</taxon>
    </lineage>
</organism>
<evidence type="ECO:0000313" key="2">
    <source>
        <dbReference type="Proteomes" id="UP000177622"/>
    </source>
</evidence>
<dbReference type="Gene3D" id="2.40.160.20">
    <property type="match status" value="1"/>
</dbReference>
<dbReference type="Proteomes" id="UP000177622">
    <property type="component" value="Unassembled WGS sequence"/>
</dbReference>
<protein>
    <submittedName>
        <fullName evidence="1">Uncharacterized protein</fullName>
    </submittedName>
</protein>
<proteinExistence type="inferred from homology"/>
<dbReference type="GeneID" id="34577216"/>
<keyword evidence="2" id="KW-1185">Reference proteome</keyword>
<dbReference type="PANTHER" id="PTHR37315:SF1">
    <property type="entry name" value="UPF0311 PROTEIN BLR7842"/>
    <property type="match status" value="1"/>
</dbReference>